<comment type="caution">
    <text evidence="4">The sequence shown here is derived from an EMBL/GenBank/DDBJ whole genome shotgun (WGS) entry which is preliminary data.</text>
</comment>
<evidence type="ECO:0000313" key="5">
    <source>
        <dbReference type="Proteomes" id="UP000035444"/>
    </source>
</evidence>
<dbReference type="InterPro" id="IPR051016">
    <property type="entry name" value="Diverse_Substrate_AcTransf"/>
</dbReference>
<dbReference type="RefSeq" id="WP_047764360.1">
    <property type="nucleotide sequence ID" value="NZ_LAQL01000007.1"/>
</dbReference>
<dbReference type="GO" id="GO:0008080">
    <property type="term" value="F:N-acetyltransferase activity"/>
    <property type="evidence" value="ECO:0007669"/>
    <property type="project" value="UniProtKB-ARBA"/>
</dbReference>
<dbReference type="InterPro" id="IPR000182">
    <property type="entry name" value="GNAT_dom"/>
</dbReference>
<protein>
    <recommendedName>
        <fullName evidence="3">N-acetyltransferase domain-containing protein</fullName>
    </recommendedName>
</protein>
<keyword evidence="5" id="KW-1185">Reference proteome</keyword>
<dbReference type="SUPFAM" id="SSF55729">
    <property type="entry name" value="Acyl-CoA N-acyltransferases (Nat)"/>
    <property type="match status" value="1"/>
</dbReference>
<dbReference type="AlphaFoldDB" id="A0A0H2MUP0"/>
<dbReference type="PANTHER" id="PTHR10545">
    <property type="entry name" value="DIAMINE N-ACETYLTRANSFERASE"/>
    <property type="match status" value="1"/>
</dbReference>
<dbReference type="PANTHER" id="PTHR10545:SF29">
    <property type="entry name" value="GH14572P-RELATED"/>
    <property type="match status" value="1"/>
</dbReference>
<organism evidence="4 5">
    <name type="scientific">Kiloniella spongiae</name>
    <dbReference type="NCBI Taxonomy" id="1489064"/>
    <lineage>
        <taxon>Bacteria</taxon>
        <taxon>Pseudomonadati</taxon>
        <taxon>Pseudomonadota</taxon>
        <taxon>Alphaproteobacteria</taxon>
        <taxon>Rhodospirillales</taxon>
        <taxon>Kiloniellaceae</taxon>
        <taxon>Kiloniella</taxon>
    </lineage>
</organism>
<reference evidence="4 5" key="1">
    <citation type="submission" date="2015-03" db="EMBL/GenBank/DDBJ databases">
        <title>Genome Sequence of Kiloniella spongiae MEBiC09566, isolated from a marine sponge.</title>
        <authorList>
            <person name="Shao Z."/>
            <person name="Wang L."/>
            <person name="Li X."/>
        </authorList>
    </citation>
    <scope>NUCLEOTIDE SEQUENCE [LARGE SCALE GENOMIC DNA]</scope>
    <source>
        <strain evidence="4 5">MEBiC09566</strain>
    </source>
</reference>
<evidence type="ECO:0000313" key="4">
    <source>
        <dbReference type="EMBL" id="KLN60395.1"/>
    </source>
</evidence>
<keyword evidence="2" id="KW-0012">Acyltransferase</keyword>
<dbReference type="OrthoDB" id="9805924at2"/>
<dbReference type="InterPro" id="IPR016181">
    <property type="entry name" value="Acyl_CoA_acyltransferase"/>
</dbReference>
<evidence type="ECO:0000256" key="2">
    <source>
        <dbReference type="ARBA" id="ARBA00023315"/>
    </source>
</evidence>
<proteinExistence type="predicted"/>
<feature type="domain" description="N-acetyltransferase" evidence="3">
    <location>
        <begin position="9"/>
        <end position="162"/>
    </location>
</feature>
<keyword evidence="1" id="KW-0808">Transferase</keyword>
<accession>A0A0H2MUP0</accession>
<dbReference type="Proteomes" id="UP000035444">
    <property type="component" value="Unassembled WGS sequence"/>
</dbReference>
<dbReference type="EMBL" id="LAQL01000007">
    <property type="protein sequence ID" value="KLN60395.1"/>
    <property type="molecule type" value="Genomic_DNA"/>
</dbReference>
<dbReference type="Gene3D" id="3.40.630.30">
    <property type="match status" value="1"/>
</dbReference>
<sequence length="162" mass="18571">MNKTVYDDIIIRSAERDDMSKIVKMAAEFVDYLSSLGEPRANFDAETNLEKLLKHGFGAKPLFSTLIAENNGDAVGYAIYSYGFWADSFQGTIFMTDLFVRQTWRSQGIGQIMIEELQHIGRNNDCELLMWTVWNDNSLARKFYDKLGAISLDDEIFMKLDI</sequence>
<dbReference type="CDD" id="cd04301">
    <property type="entry name" value="NAT_SF"/>
    <property type="match status" value="1"/>
</dbReference>
<gene>
    <name evidence="4" type="ORF">WH96_11620</name>
</gene>
<evidence type="ECO:0000256" key="1">
    <source>
        <dbReference type="ARBA" id="ARBA00022679"/>
    </source>
</evidence>
<dbReference type="Pfam" id="PF00583">
    <property type="entry name" value="Acetyltransf_1"/>
    <property type="match status" value="1"/>
</dbReference>
<dbReference type="STRING" id="1489064.WH96_11620"/>
<dbReference type="PROSITE" id="PS51186">
    <property type="entry name" value="GNAT"/>
    <property type="match status" value="1"/>
</dbReference>
<name>A0A0H2MUP0_9PROT</name>
<evidence type="ECO:0000259" key="3">
    <source>
        <dbReference type="PROSITE" id="PS51186"/>
    </source>
</evidence>